<evidence type="ECO:0000313" key="2">
    <source>
        <dbReference type="Proteomes" id="UP000595140"/>
    </source>
</evidence>
<gene>
    <name evidence="1" type="ORF">CCAM_LOCUS2244</name>
</gene>
<sequence>MVGCSPSLCRHLAAKALSVSGRIRHHRCRIFAILCHSIPASGVPGLLPHAHSSQPPLPYCCRVHLRSERQIHDAVLPVLPQVPPSEFLGVLRIVNNFG</sequence>
<organism evidence="1 2">
    <name type="scientific">Cuscuta campestris</name>
    <dbReference type="NCBI Taxonomy" id="132261"/>
    <lineage>
        <taxon>Eukaryota</taxon>
        <taxon>Viridiplantae</taxon>
        <taxon>Streptophyta</taxon>
        <taxon>Embryophyta</taxon>
        <taxon>Tracheophyta</taxon>
        <taxon>Spermatophyta</taxon>
        <taxon>Magnoliopsida</taxon>
        <taxon>eudicotyledons</taxon>
        <taxon>Gunneridae</taxon>
        <taxon>Pentapetalae</taxon>
        <taxon>asterids</taxon>
        <taxon>lamiids</taxon>
        <taxon>Solanales</taxon>
        <taxon>Convolvulaceae</taxon>
        <taxon>Cuscuteae</taxon>
        <taxon>Cuscuta</taxon>
        <taxon>Cuscuta subgen. Grammica</taxon>
        <taxon>Cuscuta sect. Cleistogrammica</taxon>
    </lineage>
</organism>
<reference evidence="1 2" key="1">
    <citation type="submission" date="2018-04" db="EMBL/GenBank/DDBJ databases">
        <authorList>
            <person name="Vogel A."/>
        </authorList>
    </citation>
    <scope>NUCLEOTIDE SEQUENCE [LARGE SCALE GENOMIC DNA]</scope>
</reference>
<dbReference type="Proteomes" id="UP000595140">
    <property type="component" value="Unassembled WGS sequence"/>
</dbReference>
<dbReference type="EMBL" id="OOIL02000115">
    <property type="protein sequence ID" value="VFQ60468.1"/>
    <property type="molecule type" value="Genomic_DNA"/>
</dbReference>
<protein>
    <submittedName>
        <fullName evidence="1">Uncharacterized protein</fullName>
    </submittedName>
</protein>
<evidence type="ECO:0000313" key="1">
    <source>
        <dbReference type="EMBL" id="VFQ60468.1"/>
    </source>
</evidence>
<keyword evidence="2" id="KW-1185">Reference proteome</keyword>
<name>A0A484K6N2_9ASTE</name>
<proteinExistence type="predicted"/>
<dbReference type="AlphaFoldDB" id="A0A484K6N2"/>
<accession>A0A484K6N2</accession>